<protein>
    <submittedName>
        <fullName evidence="1">Uncharacterized protein</fullName>
    </submittedName>
</protein>
<proteinExistence type="predicted"/>
<dbReference type="RefSeq" id="WP_369713949.1">
    <property type="nucleotide sequence ID" value="NZ_CP165646.1"/>
</dbReference>
<name>A0AB39VEJ7_9FUSO</name>
<evidence type="ECO:0000313" key="1">
    <source>
        <dbReference type="EMBL" id="XDU65806.1"/>
    </source>
</evidence>
<dbReference type="KEGG" id="lmes:AB8B23_03990"/>
<organism evidence="1">
    <name type="scientific">Leptotrichia mesophila</name>
    <dbReference type="NCBI Taxonomy" id="3239303"/>
    <lineage>
        <taxon>Bacteria</taxon>
        <taxon>Fusobacteriati</taxon>
        <taxon>Fusobacteriota</taxon>
        <taxon>Fusobacteriia</taxon>
        <taxon>Fusobacteriales</taxon>
        <taxon>Leptotrichiaceae</taxon>
        <taxon>Leptotrichia</taxon>
    </lineage>
</organism>
<reference evidence="1" key="1">
    <citation type="submission" date="2024-07" db="EMBL/GenBank/DDBJ databases">
        <authorList>
            <person name="Li X.-J."/>
            <person name="Wang X."/>
        </authorList>
    </citation>
    <scope>NUCLEOTIDE SEQUENCE</scope>
    <source>
        <strain evidence="1">HSP-342</strain>
    </source>
</reference>
<dbReference type="EMBL" id="CP165646">
    <property type="protein sequence ID" value="XDU65806.1"/>
    <property type="molecule type" value="Genomic_DNA"/>
</dbReference>
<accession>A0AB39VEJ7</accession>
<sequence length="63" mass="7349">MLAKLSEHSEFFVSAEKCRRLAMVVGFAAMSNPTEIKMKKLNDYKLAIEQPYYKNLFSFLNRV</sequence>
<gene>
    <name evidence="1" type="ORF">AB8B23_03990</name>
</gene>
<dbReference type="AlphaFoldDB" id="A0AB39VEJ7"/>